<keyword evidence="1 4" id="KW-0808">Transferase</keyword>
<gene>
    <name evidence="4" type="ORF">ACFPQ4_05730</name>
</gene>
<evidence type="ECO:0000256" key="1">
    <source>
        <dbReference type="ARBA" id="ARBA00022679"/>
    </source>
</evidence>
<dbReference type="InterPro" id="IPR050065">
    <property type="entry name" value="GlmU-like"/>
</dbReference>
<dbReference type="PANTHER" id="PTHR43584:SF8">
    <property type="entry name" value="N-ACETYLMURAMATE ALPHA-1-PHOSPHATE URIDYLYLTRANSFERASE"/>
    <property type="match status" value="1"/>
</dbReference>
<evidence type="ECO:0000313" key="5">
    <source>
        <dbReference type="Proteomes" id="UP001596108"/>
    </source>
</evidence>
<evidence type="ECO:0000259" key="3">
    <source>
        <dbReference type="Pfam" id="PF12804"/>
    </source>
</evidence>
<comment type="caution">
    <text evidence="4">The sequence shown here is derived from an EMBL/GenBank/DDBJ whole genome shotgun (WGS) entry which is preliminary data.</text>
</comment>
<dbReference type="InterPro" id="IPR029044">
    <property type="entry name" value="Nucleotide-diphossugar_trans"/>
</dbReference>
<dbReference type="GO" id="GO:0016740">
    <property type="term" value="F:transferase activity"/>
    <property type="evidence" value="ECO:0007669"/>
    <property type="project" value="UniProtKB-KW"/>
</dbReference>
<name>A0ABW0QWZ9_9BACL</name>
<dbReference type="SUPFAM" id="SSF53448">
    <property type="entry name" value="Nucleotide-diphospho-sugar transferases"/>
    <property type="match status" value="1"/>
</dbReference>
<evidence type="ECO:0000313" key="4">
    <source>
        <dbReference type="EMBL" id="MFC5528953.1"/>
    </source>
</evidence>
<evidence type="ECO:0000256" key="2">
    <source>
        <dbReference type="ARBA" id="ARBA00022695"/>
    </source>
</evidence>
<feature type="domain" description="MobA-like NTP transferase" evidence="3">
    <location>
        <begin position="3"/>
        <end position="128"/>
    </location>
</feature>
<dbReference type="Proteomes" id="UP001596108">
    <property type="component" value="Unassembled WGS sequence"/>
</dbReference>
<organism evidence="4 5">
    <name type="scientific">Cohnella yongneupensis</name>
    <dbReference type="NCBI Taxonomy" id="425006"/>
    <lineage>
        <taxon>Bacteria</taxon>
        <taxon>Bacillati</taxon>
        <taxon>Bacillota</taxon>
        <taxon>Bacilli</taxon>
        <taxon>Bacillales</taxon>
        <taxon>Paenibacillaceae</taxon>
        <taxon>Cohnella</taxon>
    </lineage>
</organism>
<keyword evidence="2" id="KW-0548">Nucleotidyltransferase</keyword>
<dbReference type="InterPro" id="IPR025877">
    <property type="entry name" value="MobA-like_NTP_Trfase"/>
</dbReference>
<dbReference type="Pfam" id="PF12804">
    <property type="entry name" value="NTP_transf_3"/>
    <property type="match status" value="1"/>
</dbReference>
<reference evidence="5" key="1">
    <citation type="journal article" date="2019" name="Int. J. Syst. Evol. Microbiol.">
        <title>The Global Catalogue of Microorganisms (GCM) 10K type strain sequencing project: providing services to taxonomists for standard genome sequencing and annotation.</title>
        <authorList>
            <consortium name="The Broad Institute Genomics Platform"/>
            <consortium name="The Broad Institute Genome Sequencing Center for Infectious Disease"/>
            <person name="Wu L."/>
            <person name="Ma J."/>
        </authorList>
    </citation>
    <scope>NUCLEOTIDE SEQUENCE [LARGE SCALE GENOMIC DNA]</scope>
    <source>
        <strain evidence="5">CGMCC 1.18578</strain>
    </source>
</reference>
<dbReference type="Gene3D" id="3.90.550.10">
    <property type="entry name" value="Spore Coat Polysaccharide Biosynthesis Protein SpsA, Chain A"/>
    <property type="match status" value="1"/>
</dbReference>
<dbReference type="PANTHER" id="PTHR43584">
    <property type="entry name" value="NUCLEOTIDYL TRANSFERASE"/>
    <property type="match status" value="1"/>
</dbReference>
<dbReference type="EMBL" id="JBHSNC010000017">
    <property type="protein sequence ID" value="MFC5528953.1"/>
    <property type="molecule type" value="Genomic_DNA"/>
</dbReference>
<protein>
    <submittedName>
        <fullName evidence="4">NTP transferase domain-containing protein</fullName>
    </submittedName>
</protein>
<proteinExistence type="predicted"/>
<sequence>MKAILLAAGRGTRISRMIEDVPKSTLPIAGVPLIRRTAQMLLDSGFELVVCVGYQASKIYKALEGLPVNYYFNPFYNVTNSIASLWFAREELQGDSIVLNADVYFSKEILDLVLNDKHDVSMAIDKTRTEVGDYFFSTTDNGCIEKYGKELPLSSRSCEYVGLAKIRGSFMEKFHERLELLVETHQHSLWWENVLYSFTDTKEQNIYTVDVGGRFWAEIDYFDDYERILKHIEKEEEALVRSAPNLRRAY</sequence>
<dbReference type="RefSeq" id="WP_378110822.1">
    <property type="nucleotide sequence ID" value="NZ_JBHSNC010000017.1"/>
</dbReference>
<keyword evidence="5" id="KW-1185">Reference proteome</keyword>
<dbReference type="CDD" id="cd02523">
    <property type="entry name" value="PC_cytidylyltransferase"/>
    <property type="match status" value="1"/>
</dbReference>
<accession>A0ABW0QWZ9</accession>